<feature type="transmembrane region" description="Helical" evidence="1">
    <location>
        <begin position="179"/>
        <end position="201"/>
    </location>
</feature>
<feature type="transmembrane region" description="Helical" evidence="1">
    <location>
        <begin position="333"/>
        <end position="351"/>
    </location>
</feature>
<organism evidence="2 3">
    <name type="scientific">Microbacterium galbum</name>
    <dbReference type="NCBI Taxonomy" id="3075994"/>
    <lineage>
        <taxon>Bacteria</taxon>
        <taxon>Bacillati</taxon>
        <taxon>Actinomycetota</taxon>
        <taxon>Actinomycetes</taxon>
        <taxon>Micrococcales</taxon>
        <taxon>Microbacteriaceae</taxon>
        <taxon>Microbacterium</taxon>
    </lineage>
</organism>
<keyword evidence="1" id="KW-0472">Membrane</keyword>
<sequence>MSAEVMQGRRVALIDGASRFDLVVPLRAEVGDVLRAAGTATERDVRVVGLSGREIDRSTAMTALEDGVVLVLVDPAATVESAERRSTRAPIAARATAVWMVLAAAGGILAFLCLLDAVALPADVRAPVAATSLLAALAAATVFSLRARPRTPTLAPVVAVAALAFGGGVAIVPDLPASSAQVAVFTGLLAAAVTTGVGGVMGATQTLRAQSRTATIVSAMLAAVWALALLLHLDPSAPAAVTLGLVPVAQRILQSSLVDVEPGTFIDYGRFQSTRWTVRQSLPDEVRTIEADDADALVERSTARLTVGVVLLVAAGAASAFTALPTFAVADPVVLGGRIALAVTVVLALLLGSRKSTVPFLRWVARFGAAVVLAAVLTALVPTIPSDMLVVVAGVILLAALAVALLVVPVGRGLRSLGWSRTGDVFEALATALSLPAGMLAAGAIEVARAMMAT</sequence>
<feature type="transmembrane region" description="Helical" evidence="1">
    <location>
        <begin position="305"/>
        <end position="327"/>
    </location>
</feature>
<feature type="transmembrane region" description="Helical" evidence="1">
    <location>
        <begin position="126"/>
        <end position="147"/>
    </location>
</feature>
<evidence type="ECO:0000313" key="2">
    <source>
        <dbReference type="EMBL" id="MDU0366564.1"/>
    </source>
</evidence>
<evidence type="ECO:0008006" key="4">
    <source>
        <dbReference type="Google" id="ProtNLM"/>
    </source>
</evidence>
<feature type="transmembrane region" description="Helical" evidence="1">
    <location>
        <begin position="388"/>
        <end position="411"/>
    </location>
</feature>
<keyword evidence="3" id="KW-1185">Reference proteome</keyword>
<feature type="transmembrane region" description="Helical" evidence="1">
    <location>
        <begin position="154"/>
        <end position="173"/>
    </location>
</feature>
<protein>
    <recommendedName>
        <fullName evidence="4">Type VII secretion integral membrane protein EccD</fullName>
    </recommendedName>
</protein>
<dbReference type="Proteomes" id="UP001263371">
    <property type="component" value="Unassembled WGS sequence"/>
</dbReference>
<dbReference type="EMBL" id="JAWDIS010000001">
    <property type="protein sequence ID" value="MDU0366564.1"/>
    <property type="molecule type" value="Genomic_DNA"/>
</dbReference>
<evidence type="ECO:0000256" key="1">
    <source>
        <dbReference type="SAM" id="Phobius"/>
    </source>
</evidence>
<proteinExistence type="predicted"/>
<keyword evidence="1" id="KW-0812">Transmembrane</keyword>
<dbReference type="RefSeq" id="WP_315993785.1">
    <property type="nucleotide sequence ID" value="NZ_JAWDIS010000001.1"/>
</dbReference>
<keyword evidence="1" id="KW-1133">Transmembrane helix</keyword>
<gene>
    <name evidence="2" type="ORF">RWH45_05020</name>
</gene>
<feature type="transmembrane region" description="Helical" evidence="1">
    <location>
        <begin position="363"/>
        <end position="382"/>
    </location>
</feature>
<comment type="caution">
    <text evidence="2">The sequence shown here is derived from an EMBL/GenBank/DDBJ whole genome shotgun (WGS) entry which is preliminary data.</text>
</comment>
<evidence type="ECO:0000313" key="3">
    <source>
        <dbReference type="Proteomes" id="UP001263371"/>
    </source>
</evidence>
<name>A0ABU3T5B1_9MICO</name>
<feature type="transmembrane region" description="Helical" evidence="1">
    <location>
        <begin position="97"/>
        <end position="120"/>
    </location>
</feature>
<accession>A0ABU3T5B1</accession>
<reference evidence="2 3" key="1">
    <citation type="submission" date="2023-09" db="EMBL/GenBank/DDBJ databases">
        <title>Microbacterium fusihabitans sp. nov., Microbacterium phycihabitans sp. nov., and Microbacterium cervinum sp. nov., isolated from dried seaweeds of beach.</title>
        <authorList>
            <person name="Lee S.D."/>
        </authorList>
    </citation>
    <scope>NUCLEOTIDE SEQUENCE [LARGE SCALE GENOMIC DNA]</scope>
    <source>
        <strain evidence="2 3">KSW4-17</strain>
    </source>
</reference>